<organism evidence="1">
    <name type="scientific">bioreactor metagenome</name>
    <dbReference type="NCBI Taxonomy" id="1076179"/>
    <lineage>
        <taxon>unclassified sequences</taxon>
        <taxon>metagenomes</taxon>
        <taxon>ecological metagenomes</taxon>
    </lineage>
</organism>
<accession>A0A645DXP8</accession>
<sequence>MVFGSGMEATVYLFTTGSFNDWRNNSSYGTVSVWNDDDAVAPGQYLAIPKNLSGFTPATAVIPSMQGFMVGVIDRETPPASGKTVSFNYANLVKNTQQQRVRRAVPENQEYVYSVVTLNGGGQFDRLWLFTDEACTPAYDNGWDGRKFIAADKLQLYANQDEGDFQIHATNNVDGTYLAIRALDNDEFYTLHFRHNNMESKYAQLLLYDTQTKNVTDITADGSTYSFRAGNGDLSKRFRLITTPVEPDNDENTDISLHVEAQRIFVTNNSQEDGMARLYNLSGNLLYSFKLGASNVIAFPEVQKGLYLIEFVNESKKVNKKAMVR</sequence>
<dbReference type="NCBIfam" id="TIGR04183">
    <property type="entry name" value="Por_Secre_tail"/>
    <property type="match status" value="1"/>
</dbReference>
<protein>
    <submittedName>
        <fullName evidence="1">Minor fimbrium subunit Mfa5</fullName>
    </submittedName>
</protein>
<evidence type="ECO:0000313" key="1">
    <source>
        <dbReference type="EMBL" id="MPM94290.1"/>
    </source>
</evidence>
<proteinExistence type="predicted"/>
<dbReference type="EMBL" id="VSSQ01040953">
    <property type="protein sequence ID" value="MPM94290.1"/>
    <property type="molecule type" value="Genomic_DNA"/>
</dbReference>
<gene>
    <name evidence="1" type="ORF">SDC9_141436</name>
</gene>
<comment type="caution">
    <text evidence="1">The sequence shown here is derived from an EMBL/GenBank/DDBJ whole genome shotgun (WGS) entry which is preliminary data.</text>
</comment>
<name>A0A645DXP8_9ZZZZ</name>
<dbReference type="AlphaFoldDB" id="A0A645DXP8"/>
<dbReference type="InterPro" id="IPR026444">
    <property type="entry name" value="Secre_tail"/>
</dbReference>
<reference evidence="1" key="1">
    <citation type="submission" date="2019-08" db="EMBL/GenBank/DDBJ databases">
        <authorList>
            <person name="Kucharzyk K."/>
            <person name="Murdoch R.W."/>
            <person name="Higgins S."/>
            <person name="Loffler F."/>
        </authorList>
    </citation>
    <scope>NUCLEOTIDE SEQUENCE</scope>
</reference>